<evidence type="ECO:0000313" key="4">
    <source>
        <dbReference type="EMBL" id="SUZ95132.1"/>
    </source>
</evidence>
<name>A0A381RTD1_9ZZZZ</name>
<feature type="domain" description="Organic solvent tolerance-like N-terminal" evidence="2">
    <location>
        <begin position="89"/>
        <end position="188"/>
    </location>
</feature>
<protein>
    <submittedName>
        <fullName evidence="4">Uncharacterized protein</fullName>
    </submittedName>
</protein>
<organism evidence="4">
    <name type="scientific">marine metagenome</name>
    <dbReference type="NCBI Taxonomy" id="408172"/>
    <lineage>
        <taxon>unclassified sequences</taxon>
        <taxon>metagenomes</taxon>
        <taxon>ecological metagenomes</taxon>
    </lineage>
</organism>
<dbReference type="AlphaFoldDB" id="A0A381RTD1"/>
<dbReference type="EMBL" id="UINC01002297">
    <property type="protein sequence ID" value="SUZ95132.1"/>
    <property type="molecule type" value="Genomic_DNA"/>
</dbReference>
<dbReference type="GO" id="GO:0009279">
    <property type="term" value="C:cell outer membrane"/>
    <property type="evidence" value="ECO:0007669"/>
    <property type="project" value="TreeGrafter"/>
</dbReference>
<dbReference type="Gene3D" id="2.60.450.10">
    <property type="entry name" value="Lipopolysaccharide (LPS) transport protein A like domain"/>
    <property type="match status" value="1"/>
</dbReference>
<proteinExistence type="predicted"/>
<sequence length="1147" mass="129194">VLESKTIDGKTVQYLSGNVIITKGDLTLTCQEGRNYEREEIAYLFRDVTATTGTTILTCDTLKFFSREDRILSNGNPHVRDDDYDLVADSIIVFTEQDSGVAIGRVRLQQKGQTIYADRIEYEKNPDQDGVSYTAIGQVAIEDSSRTATCGRARYERTKEVTTLELEPEIKENGRILAGEKIILTYKNENLETLHIPEKAHGITPVQGYKNTESDSLVIQDSVQFFDDMESSVLTGYFVEGSLDSMRLEGMATSLYHIFEDSLYQGRNETSGDTIMITFLNNDLDKLTVIGGSQGTYTPDKAGAGMEFPITYSADKIRYRVPVEETDLAGQAKIKHENTDLEAGFVTVDWKTNMLNALPRFEQDSLSGSIQPVIKEKGKDPMTGDRMTYNLKTRKGRMVKGVTRADDGYYTGHEIRNESKKVIFIQNSTYTTCDLDVPHFHFESTKMKIIQNDVVIARPIILHLAQIPIMGVPLGIFPHSGGTRHSGWIMPSYGESKYRGQYIDGLGFYWAPSDYWDSKFTMSMGDRQGLVFRVNNNYRLRYKFSGNLNIRSQQFLIGSNNITDLGSSRKSDLNVRWSHSQVLRNNQSFNANVTYSSSGDYNKKYGLSEADRMNQKAISNISYSKRWSKSKNSLSANLYSNQDLLIEDKVNPASPFYVNPTRAGTQLNIVNRTLPKISFRHGQSSLIPTTATDKKWYNNISWNYGLNFTSKDRDYYESEAYSIDDSTTAFQWQEDGSGEPVPLNEQTRGWVHTSSINAPQKLFKYIAVNPSMSLRSVWVDESFDGVWNDSTNSFTKTPKQGFAARTTGSFSMSANTKLYGMFPIPFGPLKVIRHTASPSISFSYTPDFSKPVFGQDLGYIQTHTDTAGNDIIFDRFAGTMAGSTPRSERKSMNFSLNNIFQGKMKKGDEEKKVDLLSWRMSSGYNFAGEKFQLANLRSSMRSKIAGKLNLDLSMTHDFYQYDPEKGRISEFNKNAGGMLAPRMTSARFSTGFRFSGKRWSETAAEEDPDSLSAAEDLAGPGLASPVKSMRNTLSGGQLWSTNVSLSFSYSALNPDQVKKTFWVNTTSSFQVTQNWKVSYRARFDMMNRDLVSHSFSVYRDLHCWELSLNWTPGGIGQGVNFKINVKSPTLRDLKIEKRGGVYSRSPF</sequence>
<reference evidence="4" key="1">
    <citation type="submission" date="2018-05" db="EMBL/GenBank/DDBJ databases">
        <authorList>
            <person name="Lanie J.A."/>
            <person name="Ng W.-L."/>
            <person name="Kazmierczak K.M."/>
            <person name="Andrzejewski T.M."/>
            <person name="Davidsen T.M."/>
            <person name="Wayne K.J."/>
            <person name="Tettelin H."/>
            <person name="Glass J.I."/>
            <person name="Rusch D."/>
            <person name="Podicherti R."/>
            <person name="Tsui H.-C.T."/>
            <person name="Winkler M.E."/>
        </authorList>
    </citation>
    <scope>NUCLEOTIDE SEQUENCE</scope>
</reference>
<accession>A0A381RTD1</accession>
<keyword evidence="1" id="KW-0998">Cell outer membrane</keyword>
<keyword evidence="1" id="KW-0472">Membrane</keyword>
<dbReference type="InterPro" id="IPR045659">
    <property type="entry name" value="LptD_2"/>
</dbReference>
<evidence type="ECO:0000259" key="2">
    <source>
        <dbReference type="Pfam" id="PF03968"/>
    </source>
</evidence>
<gene>
    <name evidence="4" type="ORF">METZ01_LOCUS47986</name>
</gene>
<dbReference type="Pfam" id="PF03968">
    <property type="entry name" value="LptD_N"/>
    <property type="match status" value="1"/>
</dbReference>
<dbReference type="InterPro" id="IPR050218">
    <property type="entry name" value="LptD"/>
</dbReference>
<dbReference type="PANTHER" id="PTHR30189">
    <property type="entry name" value="LPS-ASSEMBLY PROTEIN"/>
    <property type="match status" value="1"/>
</dbReference>
<evidence type="ECO:0000256" key="1">
    <source>
        <dbReference type="ARBA" id="ARBA00023237"/>
    </source>
</evidence>
<dbReference type="PANTHER" id="PTHR30189:SF1">
    <property type="entry name" value="LPS-ASSEMBLY PROTEIN LPTD"/>
    <property type="match status" value="1"/>
</dbReference>
<feature type="non-terminal residue" evidence="4">
    <location>
        <position position="1"/>
    </location>
</feature>
<dbReference type="Pfam" id="PF19838">
    <property type="entry name" value="LptD_2"/>
    <property type="match status" value="1"/>
</dbReference>
<dbReference type="GO" id="GO:1990351">
    <property type="term" value="C:transporter complex"/>
    <property type="evidence" value="ECO:0007669"/>
    <property type="project" value="TreeGrafter"/>
</dbReference>
<dbReference type="InterPro" id="IPR005653">
    <property type="entry name" value="OstA-like_N"/>
</dbReference>
<evidence type="ECO:0000259" key="3">
    <source>
        <dbReference type="Pfam" id="PF19838"/>
    </source>
</evidence>
<feature type="domain" description="LPS-assembly protein LptD central" evidence="3">
    <location>
        <begin position="455"/>
        <end position="959"/>
    </location>
</feature>